<dbReference type="Pfam" id="PF13604">
    <property type="entry name" value="AAA_30"/>
    <property type="match status" value="1"/>
</dbReference>
<dbReference type="InterPro" id="IPR038720">
    <property type="entry name" value="YprB_RNase_H-like_dom"/>
</dbReference>
<dbReference type="PANTHER" id="PTHR43788:SF8">
    <property type="entry name" value="DNA-BINDING PROTEIN SMUBP-2"/>
    <property type="match status" value="1"/>
</dbReference>
<accession>A0A8H9KSZ1</accession>
<feature type="domain" description="YprB ribonuclease H-like" evidence="7">
    <location>
        <begin position="318"/>
        <end position="513"/>
    </location>
</feature>
<organism evidence="8 9">
    <name type="scientific">Knoellia flava</name>
    <dbReference type="NCBI Taxonomy" id="913969"/>
    <lineage>
        <taxon>Bacteria</taxon>
        <taxon>Bacillati</taxon>
        <taxon>Actinomycetota</taxon>
        <taxon>Actinomycetes</taxon>
        <taxon>Micrococcales</taxon>
        <taxon>Intrasporangiaceae</taxon>
        <taxon>Knoellia</taxon>
    </lineage>
</organism>
<dbReference type="AlphaFoldDB" id="A0A8H9KSZ1"/>
<evidence type="ECO:0000259" key="7">
    <source>
        <dbReference type="Pfam" id="PF13482"/>
    </source>
</evidence>
<proteinExistence type="predicted"/>
<feature type="domain" description="DNA2/NAM7 helicase-like C-terminal" evidence="6">
    <location>
        <begin position="984"/>
        <end position="1159"/>
    </location>
</feature>
<keyword evidence="2" id="KW-0378">Hydrolase</keyword>
<reference evidence="8" key="2">
    <citation type="submission" date="2020-09" db="EMBL/GenBank/DDBJ databases">
        <authorList>
            <person name="Sun Q."/>
            <person name="Zhou Y."/>
        </authorList>
    </citation>
    <scope>NUCLEOTIDE SEQUENCE</scope>
    <source>
        <strain evidence="8">CGMCC 1.10749</strain>
    </source>
</reference>
<dbReference type="InterPro" id="IPR012337">
    <property type="entry name" value="RNaseH-like_sf"/>
</dbReference>
<feature type="compositionally biased region" description="Low complexity" evidence="5">
    <location>
        <begin position="523"/>
        <end position="537"/>
    </location>
</feature>
<dbReference type="InterPro" id="IPR019993">
    <property type="entry name" value="RecB_nuclease_TM0106_put"/>
</dbReference>
<dbReference type="PANTHER" id="PTHR43788">
    <property type="entry name" value="DNA2/NAM7 HELICASE FAMILY MEMBER"/>
    <property type="match status" value="1"/>
</dbReference>
<keyword evidence="4" id="KW-0067">ATP-binding</keyword>
<dbReference type="Proteomes" id="UP000628079">
    <property type="component" value="Unassembled WGS sequence"/>
</dbReference>
<dbReference type="InterPro" id="IPR041679">
    <property type="entry name" value="DNA2/NAM7-like_C"/>
</dbReference>
<evidence type="ECO:0000256" key="4">
    <source>
        <dbReference type="ARBA" id="ARBA00022840"/>
    </source>
</evidence>
<dbReference type="Pfam" id="PF13482">
    <property type="entry name" value="RNase_H_2"/>
    <property type="match status" value="1"/>
</dbReference>
<dbReference type="GO" id="GO:0005524">
    <property type="term" value="F:ATP binding"/>
    <property type="evidence" value="ECO:0007669"/>
    <property type="project" value="UniProtKB-KW"/>
</dbReference>
<dbReference type="Pfam" id="PF13087">
    <property type="entry name" value="AAA_12"/>
    <property type="match status" value="1"/>
</dbReference>
<evidence type="ECO:0000313" key="8">
    <source>
        <dbReference type="EMBL" id="GGB82185.1"/>
    </source>
</evidence>
<name>A0A8H9KSZ1_9MICO</name>
<dbReference type="SUPFAM" id="SSF52540">
    <property type="entry name" value="P-loop containing nucleoside triphosphate hydrolases"/>
    <property type="match status" value="1"/>
</dbReference>
<gene>
    <name evidence="8" type="ORF">GCM10011314_22260</name>
</gene>
<dbReference type="CDD" id="cd18808">
    <property type="entry name" value="SF1_C_Upf1"/>
    <property type="match status" value="1"/>
</dbReference>
<dbReference type="GO" id="GO:0043139">
    <property type="term" value="F:5'-3' DNA helicase activity"/>
    <property type="evidence" value="ECO:0007669"/>
    <property type="project" value="TreeGrafter"/>
</dbReference>
<dbReference type="GO" id="GO:0016787">
    <property type="term" value="F:hydrolase activity"/>
    <property type="evidence" value="ECO:0007669"/>
    <property type="project" value="UniProtKB-KW"/>
</dbReference>
<evidence type="ECO:0000313" key="9">
    <source>
        <dbReference type="Proteomes" id="UP000628079"/>
    </source>
</evidence>
<dbReference type="EMBL" id="BMEA01000002">
    <property type="protein sequence ID" value="GGB82185.1"/>
    <property type="molecule type" value="Genomic_DNA"/>
</dbReference>
<protein>
    <submittedName>
        <fullName evidence="8">ATPase</fullName>
    </submittedName>
</protein>
<keyword evidence="1" id="KW-0547">Nucleotide-binding</keyword>
<comment type="caution">
    <text evidence="8">The sequence shown here is derived from an EMBL/GenBank/DDBJ whole genome shotgun (WGS) entry which is preliminary data.</text>
</comment>
<reference evidence="8" key="1">
    <citation type="journal article" date="2014" name="Int. J. Syst. Evol. Microbiol.">
        <title>Complete genome sequence of Corynebacterium casei LMG S-19264T (=DSM 44701T), isolated from a smear-ripened cheese.</title>
        <authorList>
            <consortium name="US DOE Joint Genome Institute (JGI-PGF)"/>
            <person name="Walter F."/>
            <person name="Albersmeier A."/>
            <person name="Kalinowski J."/>
            <person name="Ruckert C."/>
        </authorList>
    </citation>
    <scope>NUCLEOTIDE SEQUENCE</scope>
    <source>
        <strain evidence="8">CGMCC 1.10749</strain>
    </source>
</reference>
<evidence type="ECO:0000256" key="1">
    <source>
        <dbReference type="ARBA" id="ARBA00022741"/>
    </source>
</evidence>
<feature type="region of interest" description="Disordered" evidence="5">
    <location>
        <begin position="523"/>
        <end position="544"/>
    </location>
</feature>
<evidence type="ECO:0000256" key="5">
    <source>
        <dbReference type="SAM" id="MobiDB-lite"/>
    </source>
</evidence>
<dbReference type="Gene3D" id="3.40.50.300">
    <property type="entry name" value="P-loop containing nucleotide triphosphate hydrolases"/>
    <property type="match status" value="2"/>
</dbReference>
<dbReference type="NCBIfam" id="TIGR03491">
    <property type="entry name" value="TM0106 family RecB-like putative nuclease"/>
    <property type="match status" value="1"/>
</dbReference>
<dbReference type="InterPro" id="IPR047187">
    <property type="entry name" value="SF1_C_Upf1"/>
</dbReference>
<dbReference type="InterPro" id="IPR050534">
    <property type="entry name" value="Coronavir_polyprotein_1ab"/>
</dbReference>
<keyword evidence="3" id="KW-0347">Helicase</keyword>
<evidence type="ECO:0000256" key="3">
    <source>
        <dbReference type="ARBA" id="ARBA00022806"/>
    </source>
</evidence>
<dbReference type="CDD" id="cd17934">
    <property type="entry name" value="DEXXQc_Upf1-like"/>
    <property type="match status" value="1"/>
</dbReference>
<sequence>MFLLRDDGRLVLSPSDLRLASQCEFALVRELDVTLGRVPRPQTADEAMLERLKELGDAHERQELLRLSAAHPGRVRQFPRPAYDLASLTAAHDTTITTLRGDDTDVVFQATFFDGGLVGHADFLERTPEGWLVCDTKLARHASVPALLQIAAYAAQLRSAGIETAPVARLVLGSGQSTDHLLDDILPVHAARRTRLDEVLDEHRSDDGSARWGDERWLACGRCEVCEAEAEAARDVLLVAGVRLPQRRRLMEAGVRTIDDLAVRTEPVPDVRESTLARLREQARLQLVQESDPQGRVVAEVVSAAALQAMPEPSDGDIFFDFEGDPLWRERGSSDWGLEYLFGLVEVDGVDVAAGEKPRFVTFWAHDREQEKQALVDFVAYLHERRRTWPDLHVYHYAPYEKSALLRLAARHGVCEDDIDQFLREGVFVDLYAVVRSAVRVSQRSYSIKKLEPLYMGSRTAGVAKGDDSIVAYHRYVLATEMDDHATADREIRDIADYNEEDCVSTLLLRNWLLERRVETEATASSANGATAAPLAGDGSLPNVDTQVPSDSRLALLELERLLRATVDGVKPQDRTPEQQTVAMVAATLLFHAREDKPFWWKHFDRLRLPVSEWMSDPGVFVIESSELQEPWRRDTPRQRPRRTIVVKGEPMGGVLLGPGSDVSAVYGCPPPLGVEALPGHLNAKSSATVRVIGAEDVVAPNGHVHQVLTLEELMPKDGDEHDCVPVALVPSGIVRTTNIDAALERLARRVQSSLPDLPAGAGVDVLLRRPPRLRSGRPLPAVGDGDDRHVRAIEEALLDLDRSALSVQGPPGTGKTYVASQVIASLVREHGWRVGVCAQSHAAIENVLAAVVEAGVAPEQVAKMTKERAEPPWTDLASADDLAGFAAEQEGGYVIGGTAWDLTNPKRVQPGQLDLLVIDEAGQYSLAKTLAVSESADRLLLLGDPQQLPQVSQGTHPEPVDDSALGWVIRAEREDERVLPATHGYFLETTWRMHPALTEPVSRLAYEGRLLSHEDRTAKRTLEGVEPGLHVRLVEHRDRAQWSPEEADVVVGLVRDHVGRSWQTSPDEDPRPLGQGDILVITPYNAQVGTLRSALDAAGFEDVSVGTVDKFQGREAPVAIVSMAASAHADVPRGIGFLLDRHRLNVAVSRAKHAAYLVRSSVLTDFAPRTPDELIALGAFLGLCERAVSQELAHPDASTPSA</sequence>
<evidence type="ECO:0000256" key="2">
    <source>
        <dbReference type="ARBA" id="ARBA00022801"/>
    </source>
</evidence>
<dbReference type="RefSeq" id="WP_035948707.1">
    <property type="nucleotide sequence ID" value="NZ_BMEA01000002.1"/>
</dbReference>
<dbReference type="SUPFAM" id="SSF53098">
    <property type="entry name" value="Ribonuclease H-like"/>
    <property type="match status" value="1"/>
</dbReference>
<evidence type="ECO:0000259" key="6">
    <source>
        <dbReference type="Pfam" id="PF13087"/>
    </source>
</evidence>
<dbReference type="InterPro" id="IPR027417">
    <property type="entry name" value="P-loop_NTPase"/>
</dbReference>